<organism evidence="1 2">
    <name type="scientific">Paenibacillus kyungheensis</name>
    <dbReference type="NCBI Taxonomy" id="1452732"/>
    <lineage>
        <taxon>Bacteria</taxon>
        <taxon>Bacillati</taxon>
        <taxon>Bacillota</taxon>
        <taxon>Bacilli</taxon>
        <taxon>Bacillales</taxon>
        <taxon>Paenibacillaceae</taxon>
        <taxon>Paenibacillus</taxon>
    </lineage>
</organism>
<keyword evidence="2" id="KW-1185">Reference proteome</keyword>
<reference evidence="1 2" key="1">
    <citation type="submission" date="2023-02" db="EMBL/GenBank/DDBJ databases">
        <title>Genome sequence of Paenibacillus kyungheensis KACC 18744.</title>
        <authorList>
            <person name="Kim S."/>
            <person name="Heo J."/>
            <person name="Kwon S.-W."/>
        </authorList>
    </citation>
    <scope>NUCLEOTIDE SEQUENCE [LARGE SCALE GENOMIC DNA]</scope>
    <source>
        <strain evidence="1 2">KACC 18744</strain>
    </source>
</reference>
<evidence type="ECO:0008006" key="3">
    <source>
        <dbReference type="Google" id="ProtNLM"/>
    </source>
</evidence>
<protein>
    <recommendedName>
        <fullName evidence="3">ESAT-6 protein secretion system EspG family protein</fullName>
    </recommendedName>
</protein>
<dbReference type="EMBL" id="CP117416">
    <property type="protein sequence ID" value="WCT57718.1"/>
    <property type="molecule type" value="Genomic_DNA"/>
</dbReference>
<evidence type="ECO:0000313" key="2">
    <source>
        <dbReference type="Proteomes" id="UP001220509"/>
    </source>
</evidence>
<sequence>MLTLNSSKETMITLTDKELFFLGNVLGFDQIMGMDNPLQDSTVEELADIWKQASTSLVQKGCLTIDNQNEISLHPPDAYLQGKFVGTYKRGCCIRYFYATDTTNKVREGNSYFTHETVVDIKQASALPGSYTLTELGSLNKACTLLLRRMKLSNNAIGEMPALTFSKHWFDQYFHHGEHIHLEKITTELTQMTGDSEGSRIFAKVLHNYSLRAEIQFSQWEEDNWQRQGAVLLADQNTNWIVRMSNQDDEDWVIAVPVDKKQLRRMLLDWVQQPDPS</sequence>
<proteinExistence type="predicted"/>
<dbReference type="Proteomes" id="UP001220509">
    <property type="component" value="Chromosome"/>
</dbReference>
<evidence type="ECO:0000313" key="1">
    <source>
        <dbReference type="EMBL" id="WCT57718.1"/>
    </source>
</evidence>
<name>A0AAX3M8Q2_9BACL</name>
<dbReference type="RefSeq" id="WP_273615886.1">
    <property type="nucleotide sequence ID" value="NZ_CP117416.1"/>
</dbReference>
<dbReference type="AlphaFoldDB" id="A0AAX3M8Q2"/>
<gene>
    <name evidence="1" type="ORF">PQ456_09475</name>
</gene>
<dbReference type="KEGG" id="pka:PQ456_09475"/>
<accession>A0AAX3M8Q2</accession>